<proteinExistence type="predicted"/>
<reference evidence="2 3" key="1">
    <citation type="submission" date="2020-03" db="EMBL/GenBank/DDBJ databases">
        <title>Sphingomonas sp. nov., isolated from fish.</title>
        <authorList>
            <person name="Hyun D.-W."/>
            <person name="Bae J.-W."/>
        </authorList>
    </citation>
    <scope>NUCLEOTIDE SEQUENCE [LARGE SCALE GENOMIC DNA]</scope>
    <source>
        <strain evidence="2 3">HDW15C</strain>
    </source>
</reference>
<keyword evidence="3" id="KW-1185">Reference proteome</keyword>
<feature type="compositionally biased region" description="Basic and acidic residues" evidence="1">
    <location>
        <begin position="33"/>
        <end position="49"/>
    </location>
</feature>
<sequence length="150" mass="16842">MAIPHGALVLVADGKKMLFLRNRGDEGIIDLRTEAHDERSDSMDRDLKTDAPGVSVQSGGYGRDTMEEPDYHQQEEDRWVKDAAEELKKRALRNDFDALVVVAPPKALGVLRKELHKEVERRIILTINKEMTDKPIPDIETLLTNEAAAA</sequence>
<evidence type="ECO:0000256" key="1">
    <source>
        <dbReference type="SAM" id="MobiDB-lite"/>
    </source>
</evidence>
<dbReference type="Proteomes" id="UP000502502">
    <property type="component" value="Chromosome"/>
</dbReference>
<dbReference type="RefSeq" id="WP_166094037.1">
    <property type="nucleotide sequence ID" value="NZ_CP049871.1"/>
</dbReference>
<dbReference type="Pfam" id="PF18856">
    <property type="entry name" value="baeRF_family12"/>
    <property type="match status" value="1"/>
</dbReference>
<evidence type="ECO:0000313" key="2">
    <source>
        <dbReference type="EMBL" id="QIL02394.1"/>
    </source>
</evidence>
<dbReference type="AlphaFoldDB" id="A0A6G7ZN33"/>
<accession>A0A6G7ZN33</accession>
<feature type="compositionally biased region" description="Basic and acidic residues" evidence="1">
    <location>
        <begin position="64"/>
        <end position="77"/>
    </location>
</feature>
<evidence type="ECO:0000313" key="3">
    <source>
        <dbReference type="Proteomes" id="UP000502502"/>
    </source>
</evidence>
<dbReference type="KEGG" id="ssin:G7078_06050"/>
<dbReference type="EMBL" id="CP049871">
    <property type="protein sequence ID" value="QIL02394.1"/>
    <property type="molecule type" value="Genomic_DNA"/>
</dbReference>
<gene>
    <name evidence="2" type="ORF">G7078_06050</name>
</gene>
<feature type="region of interest" description="Disordered" evidence="1">
    <location>
        <begin position="33"/>
        <end position="77"/>
    </location>
</feature>
<protein>
    <submittedName>
        <fullName evidence="2">Host attachment protein</fullName>
    </submittedName>
</protein>
<organism evidence="2 3">
    <name type="scientific">Sphingomonas sinipercae</name>
    <dbReference type="NCBI Taxonomy" id="2714944"/>
    <lineage>
        <taxon>Bacteria</taxon>
        <taxon>Pseudomonadati</taxon>
        <taxon>Pseudomonadota</taxon>
        <taxon>Alphaproteobacteria</taxon>
        <taxon>Sphingomonadales</taxon>
        <taxon>Sphingomonadaceae</taxon>
        <taxon>Sphingomonas</taxon>
    </lineage>
</organism>
<name>A0A6G7ZN33_9SPHN</name>
<dbReference type="InterPro" id="IPR041374">
    <property type="entry name" value="BaeRF_family12"/>
</dbReference>